<name>A0AA88RA06_9ASTE</name>
<comment type="similarity">
    <text evidence="2">Belongs to the cytochrome P450 family.</text>
</comment>
<evidence type="ECO:0000313" key="9">
    <source>
        <dbReference type="Proteomes" id="UP001187471"/>
    </source>
</evidence>
<evidence type="ECO:0000256" key="5">
    <source>
        <dbReference type="ARBA" id="ARBA00023002"/>
    </source>
</evidence>
<evidence type="ECO:0000313" key="8">
    <source>
        <dbReference type="EMBL" id="KAK2981309.1"/>
    </source>
</evidence>
<feature type="binding site" description="axial binding residue" evidence="7">
    <location>
        <position position="118"/>
    </location>
    <ligand>
        <name>heme</name>
        <dbReference type="ChEBI" id="CHEBI:30413"/>
    </ligand>
    <ligandPart>
        <name>Fe</name>
        <dbReference type="ChEBI" id="CHEBI:18248"/>
    </ligandPart>
</feature>
<dbReference type="GO" id="GO:0016709">
    <property type="term" value="F:oxidoreductase activity, acting on paired donors, with incorporation or reduction of molecular oxygen, NAD(P)H as one donor, and incorporation of one atom of oxygen"/>
    <property type="evidence" value="ECO:0007669"/>
    <property type="project" value="TreeGrafter"/>
</dbReference>
<comment type="subcellular location">
    <subcellularLocation>
        <location evidence="1">Membrane</location>
        <topology evidence="1">Single-pass membrane protein</topology>
    </subcellularLocation>
</comment>
<accession>A0AA88RA06</accession>
<evidence type="ECO:0000256" key="2">
    <source>
        <dbReference type="ARBA" id="ARBA00010617"/>
    </source>
</evidence>
<keyword evidence="6" id="KW-0472">Membrane</keyword>
<dbReference type="InterPro" id="IPR001128">
    <property type="entry name" value="Cyt_P450"/>
</dbReference>
<keyword evidence="3" id="KW-0812">Transmembrane</keyword>
<dbReference type="InterPro" id="IPR044225">
    <property type="entry name" value="KO_chloroplastic"/>
</dbReference>
<dbReference type="GO" id="GO:0052615">
    <property type="term" value="F:ent-kaurene oxidase activity"/>
    <property type="evidence" value="ECO:0007669"/>
    <property type="project" value="InterPro"/>
</dbReference>
<dbReference type="InterPro" id="IPR002401">
    <property type="entry name" value="Cyt_P450_E_grp-I"/>
</dbReference>
<dbReference type="PANTHER" id="PTHR47283">
    <property type="entry name" value="ENT-KAURENE OXIDASE, CHLOROPLASTIC"/>
    <property type="match status" value="1"/>
</dbReference>
<dbReference type="GO" id="GO:0010241">
    <property type="term" value="P:ent-kaurene oxidation to kaurenoic acid"/>
    <property type="evidence" value="ECO:0007669"/>
    <property type="project" value="InterPro"/>
</dbReference>
<evidence type="ECO:0000256" key="4">
    <source>
        <dbReference type="ARBA" id="ARBA00022989"/>
    </source>
</evidence>
<dbReference type="InterPro" id="IPR036396">
    <property type="entry name" value="Cyt_P450_sf"/>
</dbReference>
<evidence type="ECO:0000256" key="7">
    <source>
        <dbReference type="PIRSR" id="PIRSR602401-1"/>
    </source>
</evidence>
<evidence type="ECO:0000256" key="1">
    <source>
        <dbReference type="ARBA" id="ARBA00004167"/>
    </source>
</evidence>
<keyword evidence="5" id="KW-0560">Oxidoreductase</keyword>
<dbReference type="Gene3D" id="1.10.630.10">
    <property type="entry name" value="Cytochrome P450"/>
    <property type="match status" value="1"/>
</dbReference>
<proteinExistence type="inferred from homology"/>
<dbReference type="GO" id="GO:0009686">
    <property type="term" value="P:gibberellin biosynthetic process"/>
    <property type="evidence" value="ECO:0007669"/>
    <property type="project" value="InterPro"/>
</dbReference>
<dbReference type="PRINTS" id="PR00463">
    <property type="entry name" value="EP450I"/>
</dbReference>
<dbReference type="PANTHER" id="PTHR47283:SF1">
    <property type="entry name" value="ENT-KAURENE OXIDASE, CHLOROPLASTIC"/>
    <property type="match status" value="1"/>
</dbReference>
<dbReference type="GO" id="GO:0020037">
    <property type="term" value="F:heme binding"/>
    <property type="evidence" value="ECO:0007669"/>
    <property type="project" value="InterPro"/>
</dbReference>
<protein>
    <submittedName>
        <fullName evidence="8">Uncharacterized protein</fullName>
    </submittedName>
</protein>
<evidence type="ECO:0000256" key="6">
    <source>
        <dbReference type="ARBA" id="ARBA00023136"/>
    </source>
</evidence>
<comment type="caution">
    <text evidence="8">The sequence shown here is derived from an EMBL/GenBank/DDBJ whole genome shotgun (WGS) entry which is preliminary data.</text>
</comment>
<dbReference type="Proteomes" id="UP001187471">
    <property type="component" value="Unassembled WGS sequence"/>
</dbReference>
<keyword evidence="7" id="KW-0408">Iron</keyword>
<keyword evidence="9" id="KW-1185">Reference proteome</keyword>
<dbReference type="Pfam" id="PF00067">
    <property type="entry name" value="p450"/>
    <property type="match status" value="1"/>
</dbReference>
<reference evidence="8" key="1">
    <citation type="submission" date="2022-12" db="EMBL/GenBank/DDBJ databases">
        <title>Draft genome assemblies for two species of Escallonia (Escalloniales).</title>
        <authorList>
            <person name="Chanderbali A."/>
            <person name="Dervinis C."/>
            <person name="Anghel I."/>
            <person name="Soltis D."/>
            <person name="Soltis P."/>
            <person name="Zapata F."/>
        </authorList>
    </citation>
    <scope>NUCLEOTIDE SEQUENCE</scope>
    <source>
        <strain evidence="8">UCBG92.1500</strain>
        <tissue evidence="8">Leaf</tissue>
    </source>
</reference>
<dbReference type="SUPFAM" id="SSF48264">
    <property type="entry name" value="Cytochrome P450"/>
    <property type="match status" value="1"/>
</dbReference>
<dbReference type="GO" id="GO:0005506">
    <property type="term" value="F:iron ion binding"/>
    <property type="evidence" value="ECO:0007669"/>
    <property type="project" value="InterPro"/>
</dbReference>
<gene>
    <name evidence="8" type="ORF">RJ640_007010</name>
</gene>
<comment type="cofactor">
    <cofactor evidence="7">
        <name>heme</name>
        <dbReference type="ChEBI" id="CHEBI:30413"/>
    </cofactor>
</comment>
<dbReference type="GO" id="GO:0005783">
    <property type="term" value="C:endoplasmic reticulum"/>
    <property type="evidence" value="ECO:0007669"/>
    <property type="project" value="TreeGrafter"/>
</dbReference>
<keyword evidence="7" id="KW-0479">Metal-binding</keyword>
<sequence length="140" mass="16401">MERVESGGRKSVTIGRRYSIYEEEVTMARKIKLSTVVASDDEQLSEQAMISTFEKMTTPVHLKRKTQLKCRITINTYRCNMDNKVWDHPKEWRPERFLTRIMTTRISTMAFERGKRVCAAALQAMPISCMAIGRFRQEFE</sequence>
<evidence type="ECO:0000256" key="3">
    <source>
        <dbReference type="ARBA" id="ARBA00022692"/>
    </source>
</evidence>
<keyword evidence="7" id="KW-0349">Heme</keyword>
<dbReference type="GO" id="GO:0009707">
    <property type="term" value="C:chloroplast outer membrane"/>
    <property type="evidence" value="ECO:0007669"/>
    <property type="project" value="TreeGrafter"/>
</dbReference>
<dbReference type="AlphaFoldDB" id="A0AA88RA06"/>
<dbReference type="EMBL" id="JAVXUO010001545">
    <property type="protein sequence ID" value="KAK2981309.1"/>
    <property type="molecule type" value="Genomic_DNA"/>
</dbReference>
<keyword evidence="4" id="KW-1133">Transmembrane helix</keyword>
<organism evidence="8 9">
    <name type="scientific">Escallonia rubra</name>
    <dbReference type="NCBI Taxonomy" id="112253"/>
    <lineage>
        <taxon>Eukaryota</taxon>
        <taxon>Viridiplantae</taxon>
        <taxon>Streptophyta</taxon>
        <taxon>Embryophyta</taxon>
        <taxon>Tracheophyta</taxon>
        <taxon>Spermatophyta</taxon>
        <taxon>Magnoliopsida</taxon>
        <taxon>eudicotyledons</taxon>
        <taxon>Gunneridae</taxon>
        <taxon>Pentapetalae</taxon>
        <taxon>asterids</taxon>
        <taxon>campanulids</taxon>
        <taxon>Escalloniales</taxon>
        <taxon>Escalloniaceae</taxon>
        <taxon>Escallonia</taxon>
    </lineage>
</organism>